<dbReference type="InterPro" id="IPR033336">
    <property type="entry name" value="SAXO1/2"/>
</dbReference>
<reference evidence="2 3" key="1">
    <citation type="submission" date="2016-11" db="EMBL/GenBank/DDBJ databases">
        <title>The macronuclear genome of Stentor coeruleus: a giant cell with tiny introns.</title>
        <authorList>
            <person name="Slabodnick M."/>
            <person name="Ruby J.G."/>
            <person name="Reiff S.B."/>
            <person name="Swart E.C."/>
            <person name="Gosai S."/>
            <person name="Prabakaran S."/>
            <person name="Witkowska E."/>
            <person name="Larue G.E."/>
            <person name="Fisher S."/>
            <person name="Freeman R.M."/>
            <person name="Gunawardena J."/>
            <person name="Chu W."/>
            <person name="Stover N.A."/>
            <person name="Gregory B.D."/>
            <person name="Nowacki M."/>
            <person name="Derisi J."/>
            <person name="Roy S.W."/>
            <person name="Marshall W.F."/>
            <person name="Sood P."/>
        </authorList>
    </citation>
    <scope>NUCLEOTIDE SEQUENCE [LARGE SCALE GENOMIC DNA]</scope>
    <source>
        <strain evidence="2">WM001</strain>
    </source>
</reference>
<dbReference type="Proteomes" id="UP000187209">
    <property type="component" value="Unassembled WGS sequence"/>
</dbReference>
<dbReference type="GO" id="GO:0008017">
    <property type="term" value="F:microtubule binding"/>
    <property type="evidence" value="ECO:0007669"/>
    <property type="project" value="InterPro"/>
</dbReference>
<comment type="caution">
    <text evidence="2">The sequence shown here is derived from an EMBL/GenBank/DDBJ whole genome shotgun (WGS) entry which is preliminary data.</text>
</comment>
<dbReference type="Pfam" id="PF05217">
    <property type="entry name" value="SAXO1-2"/>
    <property type="match status" value="1"/>
</dbReference>
<dbReference type="EMBL" id="MPUH01001167">
    <property type="protein sequence ID" value="OMJ69709.1"/>
    <property type="molecule type" value="Genomic_DNA"/>
</dbReference>
<comment type="similarity">
    <text evidence="1">Belongs to the FAM154 family.</text>
</comment>
<sequence length="195" mass="22193">MNPCIKASFENCPVSDPSLGIISENDHRVGLCLCKFCECGQHTCPKPLAKDLYPNSTFTSKYKADFQKAAFTLPLKSIPQSYRPNGLKMDLKTTNQEDFKPFSVSPVKNKGYNWPNQSNFRSSGRSAYANDFINWGPNNIQIEKRFHPPVRSQEIPFRGQTSYQNSFNQIDQQRADLYWTNGSDLNAAGRNRPRT</sequence>
<keyword evidence="3" id="KW-1185">Reference proteome</keyword>
<gene>
    <name evidence="2" type="ORF">SteCoe_32497</name>
</gene>
<proteinExistence type="inferred from homology"/>
<dbReference type="AlphaFoldDB" id="A0A1R2AYV7"/>
<evidence type="ECO:0000256" key="1">
    <source>
        <dbReference type="ARBA" id="ARBA00008738"/>
    </source>
</evidence>
<accession>A0A1R2AYV7</accession>
<protein>
    <submittedName>
        <fullName evidence="2">Uncharacterized protein</fullName>
    </submittedName>
</protein>
<name>A0A1R2AYV7_9CILI</name>
<evidence type="ECO:0000313" key="2">
    <source>
        <dbReference type="EMBL" id="OMJ69709.1"/>
    </source>
</evidence>
<organism evidence="2 3">
    <name type="scientific">Stentor coeruleus</name>
    <dbReference type="NCBI Taxonomy" id="5963"/>
    <lineage>
        <taxon>Eukaryota</taxon>
        <taxon>Sar</taxon>
        <taxon>Alveolata</taxon>
        <taxon>Ciliophora</taxon>
        <taxon>Postciliodesmatophora</taxon>
        <taxon>Heterotrichea</taxon>
        <taxon>Heterotrichida</taxon>
        <taxon>Stentoridae</taxon>
        <taxon>Stentor</taxon>
    </lineage>
</organism>
<evidence type="ECO:0000313" key="3">
    <source>
        <dbReference type="Proteomes" id="UP000187209"/>
    </source>
</evidence>
<dbReference type="OrthoDB" id="284514at2759"/>